<keyword evidence="2" id="KW-1185">Reference proteome</keyword>
<sequence length="351" mass="38571">MPSTSTTAVFPSVEEVAKSPAFSTAIWQLEPHQSGLLPVAAGRGGPVNISWEVHGDGPVKLIFICGLGFFKTAYQRQTMHFGHIHGSKYSVLVLDNRGMGGSSKPLVRYSTSEMAQDLLEVVDHIGWTSPQQLHVCGISMGGMIAQELGYAVPERISSLSLVCTAAKIENTTSFAENMVNRITMLLPKSPDRSIQYAAKAIFPAAYLAEPDNAVVPDESIPRCKIPAGGYGKFRNNYERFAAQEIRKQQDKDGFTKKGFLLQLIAAGWHHKSPAQLKELGDKIGRERILVLHGTDDRMISTPHGRKLIEYLRPGQGLIVEGLGHAPINERTHWFNELLESRCSLGEKLSGR</sequence>
<protein>
    <submittedName>
        <fullName evidence="1">Alpha/beta-hydrolase</fullName>
    </submittedName>
</protein>
<evidence type="ECO:0000313" key="2">
    <source>
        <dbReference type="Proteomes" id="UP001497680"/>
    </source>
</evidence>
<proteinExistence type="predicted"/>
<name>A0ACC0CKP0_9PEZI</name>
<dbReference type="EMBL" id="MU394411">
    <property type="protein sequence ID" value="KAI6081016.1"/>
    <property type="molecule type" value="Genomic_DNA"/>
</dbReference>
<evidence type="ECO:0000313" key="1">
    <source>
        <dbReference type="EMBL" id="KAI6081016.1"/>
    </source>
</evidence>
<organism evidence="1 2">
    <name type="scientific">Hypoxylon rubiginosum</name>
    <dbReference type="NCBI Taxonomy" id="110542"/>
    <lineage>
        <taxon>Eukaryota</taxon>
        <taxon>Fungi</taxon>
        <taxon>Dikarya</taxon>
        <taxon>Ascomycota</taxon>
        <taxon>Pezizomycotina</taxon>
        <taxon>Sordariomycetes</taxon>
        <taxon>Xylariomycetidae</taxon>
        <taxon>Xylariales</taxon>
        <taxon>Hypoxylaceae</taxon>
        <taxon>Hypoxylon</taxon>
    </lineage>
</organism>
<gene>
    <name evidence="1" type="ORF">F4821DRAFT_39807</name>
</gene>
<comment type="caution">
    <text evidence="1">The sequence shown here is derived from an EMBL/GenBank/DDBJ whole genome shotgun (WGS) entry which is preliminary data.</text>
</comment>
<accession>A0ACC0CKP0</accession>
<reference evidence="1 2" key="1">
    <citation type="journal article" date="2022" name="New Phytol.">
        <title>Ecological generalism drives hyperdiversity of secondary metabolite gene clusters in xylarialean endophytes.</title>
        <authorList>
            <person name="Franco M.E.E."/>
            <person name="Wisecaver J.H."/>
            <person name="Arnold A.E."/>
            <person name="Ju Y.M."/>
            <person name="Slot J.C."/>
            <person name="Ahrendt S."/>
            <person name="Moore L.P."/>
            <person name="Eastman K.E."/>
            <person name="Scott K."/>
            <person name="Konkel Z."/>
            <person name="Mondo S.J."/>
            <person name="Kuo A."/>
            <person name="Hayes R.D."/>
            <person name="Haridas S."/>
            <person name="Andreopoulos B."/>
            <person name="Riley R."/>
            <person name="LaButti K."/>
            <person name="Pangilinan J."/>
            <person name="Lipzen A."/>
            <person name="Amirebrahimi M."/>
            <person name="Yan J."/>
            <person name="Adam C."/>
            <person name="Keymanesh K."/>
            <person name="Ng V."/>
            <person name="Louie K."/>
            <person name="Northen T."/>
            <person name="Drula E."/>
            <person name="Henrissat B."/>
            <person name="Hsieh H.M."/>
            <person name="Youens-Clark K."/>
            <person name="Lutzoni F."/>
            <person name="Miadlikowska J."/>
            <person name="Eastwood D.C."/>
            <person name="Hamelin R.C."/>
            <person name="Grigoriev I.V."/>
            <person name="U'Ren J.M."/>
        </authorList>
    </citation>
    <scope>NUCLEOTIDE SEQUENCE [LARGE SCALE GENOMIC DNA]</scope>
    <source>
        <strain evidence="1 2">ER1909</strain>
    </source>
</reference>
<dbReference type="Proteomes" id="UP001497680">
    <property type="component" value="Unassembled WGS sequence"/>
</dbReference>